<comment type="cofactor">
    <cofactor evidence="6">
        <name>Mg(2+)</name>
        <dbReference type="ChEBI" id="CHEBI:18420"/>
    </cofactor>
</comment>
<sequence length="212" mass="23032">MNLETLKEEQRRLASRARFTPLGRTVKKVAGADVAYPEKARARAAVVLLSWPELKPLEEVVVEGPVNFPYIPGYLSFREVPALLAAFEKLSSPPDLVFVDGQGLAHPRGCGLAVHLGVSLGLPTLGCAKKPLIKDFDPPGDEFGARSPIWLEGRVVGYAVRTRVGVKPVYVSPGHLLTPEEAVEYVLAAVRGFRLPEPLRQAHRLSVEAGRG</sequence>
<keyword evidence="6" id="KW-0234">DNA repair</keyword>
<dbReference type="KEGG" id="tmai:FVE67_05735"/>
<evidence type="ECO:0000256" key="3">
    <source>
        <dbReference type="ARBA" id="ARBA00022722"/>
    </source>
</evidence>
<evidence type="ECO:0000256" key="5">
    <source>
        <dbReference type="ARBA" id="ARBA00022801"/>
    </source>
</evidence>
<comment type="subcellular location">
    <subcellularLocation>
        <location evidence="1 6">Cytoplasm</location>
    </subcellularLocation>
</comment>
<dbReference type="PANTHER" id="PTHR28511:SF1">
    <property type="entry name" value="ENDONUCLEASE V"/>
    <property type="match status" value="1"/>
</dbReference>
<dbReference type="PANTHER" id="PTHR28511">
    <property type="entry name" value="ENDONUCLEASE V"/>
    <property type="match status" value="1"/>
</dbReference>
<name>A0A6H1WSZ3_9BACT</name>
<dbReference type="Proteomes" id="UP000501253">
    <property type="component" value="Chromosome"/>
</dbReference>
<organism evidence="7 8">
    <name type="scientific">Thermosulfurimonas marina</name>
    <dbReference type="NCBI Taxonomy" id="2047767"/>
    <lineage>
        <taxon>Bacteria</taxon>
        <taxon>Pseudomonadati</taxon>
        <taxon>Thermodesulfobacteriota</taxon>
        <taxon>Thermodesulfobacteria</taxon>
        <taxon>Thermodesulfobacteriales</taxon>
        <taxon>Thermodesulfobacteriaceae</taxon>
        <taxon>Thermosulfurimonas</taxon>
    </lineage>
</organism>
<gene>
    <name evidence="6" type="primary">nfi</name>
    <name evidence="7" type="ORF">FVE67_05735</name>
</gene>
<dbReference type="GO" id="GO:0006281">
    <property type="term" value="P:DNA repair"/>
    <property type="evidence" value="ECO:0007669"/>
    <property type="project" value="UniProtKB-UniRule"/>
</dbReference>
<keyword evidence="8" id="KW-1185">Reference proteome</keyword>
<dbReference type="HAMAP" id="MF_00801">
    <property type="entry name" value="Endonuclease_5"/>
    <property type="match status" value="1"/>
</dbReference>
<dbReference type="GO" id="GO:0005737">
    <property type="term" value="C:cytoplasm"/>
    <property type="evidence" value="ECO:0007669"/>
    <property type="project" value="UniProtKB-SubCell"/>
</dbReference>
<dbReference type="InterPro" id="IPR007581">
    <property type="entry name" value="Endonuclease-V"/>
</dbReference>
<feature type="binding site" evidence="6">
    <location>
        <position position="33"/>
    </location>
    <ligand>
        <name>Mg(2+)</name>
        <dbReference type="ChEBI" id="CHEBI:18420"/>
    </ligand>
</feature>
<reference evidence="7 8" key="1">
    <citation type="submission" date="2019-08" db="EMBL/GenBank/DDBJ databases">
        <title>Complete genome sequence of Thermosulfurimonas marina SU872T, an anaerobic thermophilic chemolithoautotrophic bacterium isolated from a shallow marine hydrothermal vent.</title>
        <authorList>
            <person name="Allioux M."/>
            <person name="Jebbar M."/>
            <person name="Slobodkina G."/>
            <person name="Slobodkin A."/>
            <person name="Moalic Y."/>
            <person name="Frolova A."/>
            <person name="Shao Z."/>
            <person name="Alain K."/>
        </authorList>
    </citation>
    <scope>NUCLEOTIDE SEQUENCE [LARGE SCALE GENOMIC DNA]</scope>
    <source>
        <strain evidence="7 8">SU872</strain>
    </source>
</reference>
<evidence type="ECO:0000256" key="6">
    <source>
        <dbReference type="HAMAP-Rule" id="MF_00801"/>
    </source>
</evidence>
<keyword evidence="4 6" id="KW-0255">Endonuclease</keyword>
<keyword evidence="6" id="KW-0227">DNA damage</keyword>
<dbReference type="Gene3D" id="3.30.2170.10">
    <property type="entry name" value="archaeoglobus fulgidus dsm 4304 superfamily"/>
    <property type="match status" value="1"/>
</dbReference>
<dbReference type="GO" id="GO:0000287">
    <property type="term" value="F:magnesium ion binding"/>
    <property type="evidence" value="ECO:0007669"/>
    <property type="project" value="UniProtKB-UniRule"/>
</dbReference>
<comment type="catalytic activity">
    <reaction evidence="6">
        <text>Endonucleolytic cleavage at apurinic or apyrimidinic sites to products with a 5'-phosphate.</text>
        <dbReference type="EC" id="3.1.21.7"/>
    </reaction>
</comment>
<feature type="site" description="Interaction with target DNA" evidence="6">
    <location>
        <position position="70"/>
    </location>
</feature>
<dbReference type="RefSeq" id="WP_168719686.1">
    <property type="nucleotide sequence ID" value="NZ_CP042909.1"/>
</dbReference>
<comment type="similarity">
    <text evidence="6">Belongs to the endonuclease V family.</text>
</comment>
<dbReference type="EMBL" id="CP042909">
    <property type="protein sequence ID" value="QJA06337.1"/>
    <property type="molecule type" value="Genomic_DNA"/>
</dbReference>
<keyword evidence="3 6" id="KW-0540">Nuclease</keyword>
<keyword evidence="6" id="KW-0460">Magnesium</keyword>
<evidence type="ECO:0000313" key="7">
    <source>
        <dbReference type="EMBL" id="QJA06337.1"/>
    </source>
</evidence>
<comment type="function">
    <text evidence="6">DNA repair enzyme involved in the repair of deaminated bases. Selectively cleaves double-stranded DNA at the second phosphodiester bond 3' to a deoxyinosine leaving behind the intact lesion on the nicked DNA.</text>
</comment>
<keyword evidence="5 6" id="KW-0378">Hydrolase</keyword>
<dbReference type="Pfam" id="PF04493">
    <property type="entry name" value="Endonuclease_5"/>
    <property type="match status" value="1"/>
</dbReference>
<evidence type="ECO:0000256" key="4">
    <source>
        <dbReference type="ARBA" id="ARBA00022759"/>
    </source>
</evidence>
<proteinExistence type="inferred from homology"/>
<dbReference type="CDD" id="cd06559">
    <property type="entry name" value="Endonuclease_V"/>
    <property type="match status" value="1"/>
</dbReference>
<dbReference type="GO" id="GO:0016891">
    <property type="term" value="F:RNA endonuclease activity producing 5'-phosphomonoesters, hydrolytic mechanism"/>
    <property type="evidence" value="ECO:0007669"/>
    <property type="project" value="TreeGrafter"/>
</dbReference>
<protein>
    <recommendedName>
        <fullName evidence="6">Endonuclease V</fullName>
        <ecNumber evidence="6">3.1.21.7</ecNumber>
    </recommendedName>
    <alternativeName>
        <fullName evidence="6">Deoxyinosine 3'endonuclease</fullName>
    </alternativeName>
    <alternativeName>
        <fullName evidence="6">Deoxyribonuclease V</fullName>
        <shortName evidence="6">DNase V</shortName>
    </alternativeName>
</protein>
<dbReference type="AlphaFoldDB" id="A0A6H1WSZ3"/>
<keyword evidence="2 6" id="KW-0963">Cytoplasm</keyword>
<dbReference type="GO" id="GO:0043737">
    <property type="term" value="F:deoxyribonuclease V activity"/>
    <property type="evidence" value="ECO:0007669"/>
    <property type="project" value="UniProtKB-UniRule"/>
</dbReference>
<feature type="binding site" evidence="6">
    <location>
        <position position="100"/>
    </location>
    <ligand>
        <name>Mg(2+)</name>
        <dbReference type="ChEBI" id="CHEBI:18420"/>
    </ligand>
</feature>
<dbReference type="GO" id="GO:0003727">
    <property type="term" value="F:single-stranded RNA binding"/>
    <property type="evidence" value="ECO:0007669"/>
    <property type="project" value="TreeGrafter"/>
</dbReference>
<dbReference type="EC" id="3.1.21.7" evidence="6"/>
<evidence type="ECO:0000313" key="8">
    <source>
        <dbReference type="Proteomes" id="UP000501253"/>
    </source>
</evidence>
<evidence type="ECO:0000256" key="2">
    <source>
        <dbReference type="ARBA" id="ARBA00022490"/>
    </source>
</evidence>
<evidence type="ECO:0000256" key="1">
    <source>
        <dbReference type="ARBA" id="ARBA00004496"/>
    </source>
</evidence>
<keyword evidence="6" id="KW-0479">Metal-binding</keyword>
<accession>A0A6H1WSZ3</accession>